<evidence type="ECO:0000313" key="3">
    <source>
        <dbReference type="Proteomes" id="UP000214618"/>
    </source>
</evidence>
<evidence type="ECO:0000256" key="1">
    <source>
        <dbReference type="SAM" id="Phobius"/>
    </source>
</evidence>
<accession>A0A223EC59</accession>
<gene>
    <name evidence="2" type="ORF">BS1321_01795</name>
</gene>
<dbReference type="GeneID" id="56471455"/>
<dbReference type="EMBL" id="CP017704">
    <property type="protein sequence ID" value="ASS92820.1"/>
    <property type="molecule type" value="Genomic_DNA"/>
</dbReference>
<keyword evidence="1" id="KW-1133">Transmembrane helix</keyword>
<keyword evidence="1" id="KW-0812">Transmembrane</keyword>
<keyword evidence="1" id="KW-0472">Membrane</keyword>
<proteinExistence type="predicted"/>
<reference evidence="2 3" key="1">
    <citation type="submission" date="2016-10" db="EMBL/GenBank/DDBJ databases">
        <title>The whole genome sequencing and assembly of Bacillus simplex DSM 1321 strain.</title>
        <authorList>
            <person name="Park M.-K."/>
            <person name="Lee Y.-J."/>
            <person name="Yi H."/>
            <person name="Bahn Y.-S."/>
            <person name="Kim J.F."/>
            <person name="Lee D.-W."/>
        </authorList>
    </citation>
    <scope>NUCLEOTIDE SEQUENCE [LARGE SCALE GENOMIC DNA]</scope>
    <source>
        <strain evidence="2 3">DSM 1321</strain>
    </source>
</reference>
<dbReference type="RefSeq" id="WP_063236304.1">
    <property type="nucleotide sequence ID" value="NZ_BCVO01000044.1"/>
</dbReference>
<feature type="transmembrane region" description="Helical" evidence="1">
    <location>
        <begin position="12"/>
        <end position="44"/>
    </location>
</feature>
<dbReference type="AlphaFoldDB" id="A0A223EC59"/>
<dbReference type="Proteomes" id="UP000214618">
    <property type="component" value="Chromosome"/>
</dbReference>
<protein>
    <submittedName>
        <fullName evidence="2">Uncharacterized protein</fullName>
    </submittedName>
</protein>
<sequence>MDKAAVIGTDTVVVMVAVIGTDTVVVVMVAIIGMDTVVVMVAVIGNTGNGFHAVGEYGFMDLVGLGFVGGEKKTAYCCLFFSLFLRIVHFLN</sequence>
<evidence type="ECO:0000313" key="2">
    <source>
        <dbReference type="EMBL" id="ASS92820.1"/>
    </source>
</evidence>
<name>A0A223EC59_9BACI</name>
<organism evidence="2 3">
    <name type="scientific">Peribacillus simplex NBRC 15720 = DSM 1321</name>
    <dbReference type="NCBI Taxonomy" id="1349754"/>
    <lineage>
        <taxon>Bacteria</taxon>
        <taxon>Bacillati</taxon>
        <taxon>Bacillota</taxon>
        <taxon>Bacilli</taxon>
        <taxon>Bacillales</taxon>
        <taxon>Bacillaceae</taxon>
        <taxon>Peribacillus</taxon>
    </lineage>
</organism>